<protein>
    <submittedName>
        <fullName evidence="1">Uncharacterized protein</fullName>
    </submittedName>
</protein>
<organism evidence="1 2">
    <name type="scientific">Tetranychus urticae</name>
    <name type="common">Two-spotted spider mite</name>
    <dbReference type="NCBI Taxonomy" id="32264"/>
    <lineage>
        <taxon>Eukaryota</taxon>
        <taxon>Metazoa</taxon>
        <taxon>Ecdysozoa</taxon>
        <taxon>Arthropoda</taxon>
        <taxon>Chelicerata</taxon>
        <taxon>Arachnida</taxon>
        <taxon>Acari</taxon>
        <taxon>Acariformes</taxon>
        <taxon>Trombidiformes</taxon>
        <taxon>Prostigmata</taxon>
        <taxon>Eleutherengona</taxon>
        <taxon>Raphignathae</taxon>
        <taxon>Tetranychoidea</taxon>
        <taxon>Tetranychidae</taxon>
        <taxon>Tetranychus</taxon>
    </lineage>
</organism>
<proteinExistence type="predicted"/>
<dbReference type="EMBL" id="CAEY01000461">
    <property type="status" value="NOT_ANNOTATED_CDS"/>
    <property type="molecule type" value="Genomic_DNA"/>
</dbReference>
<keyword evidence="2" id="KW-1185">Reference proteome</keyword>
<dbReference type="AlphaFoldDB" id="T1JSF9"/>
<sequence length="39" mass="4534">MSTCFMDVYLPDFNHLLTAIRDESLPESNWKSLVEMDAN</sequence>
<dbReference type="Proteomes" id="UP000015104">
    <property type="component" value="Unassembled WGS sequence"/>
</dbReference>
<reference evidence="2" key="1">
    <citation type="submission" date="2011-08" db="EMBL/GenBank/DDBJ databases">
        <authorList>
            <person name="Rombauts S."/>
        </authorList>
    </citation>
    <scope>NUCLEOTIDE SEQUENCE</scope>
    <source>
        <strain evidence="2">London</strain>
    </source>
</reference>
<dbReference type="EnsemblMetazoa" id="tetur01g10370.1">
    <property type="protein sequence ID" value="tetur01g10370.1"/>
    <property type="gene ID" value="tetur01g10370"/>
</dbReference>
<evidence type="ECO:0000313" key="1">
    <source>
        <dbReference type="EnsemblMetazoa" id="tetur01g10370.1"/>
    </source>
</evidence>
<accession>T1JSF9</accession>
<evidence type="ECO:0000313" key="2">
    <source>
        <dbReference type="Proteomes" id="UP000015104"/>
    </source>
</evidence>
<dbReference type="HOGENOM" id="CLU_3320595_0_0_1"/>
<name>T1JSF9_TETUR</name>
<reference evidence="1" key="2">
    <citation type="submission" date="2015-06" db="UniProtKB">
        <authorList>
            <consortium name="EnsemblMetazoa"/>
        </authorList>
    </citation>
    <scope>IDENTIFICATION</scope>
</reference>